<dbReference type="NCBIfam" id="TIGR01451">
    <property type="entry name" value="B_ant_repeat"/>
    <property type="match status" value="1"/>
</dbReference>
<dbReference type="InterPro" id="IPR047589">
    <property type="entry name" value="DUF11_rpt"/>
</dbReference>
<organism evidence="8 9">
    <name type="scientific">Paenibacillus filicis</name>
    <dbReference type="NCBI Taxonomy" id="669464"/>
    <lineage>
        <taxon>Bacteria</taxon>
        <taxon>Bacillati</taxon>
        <taxon>Bacillota</taxon>
        <taxon>Bacilli</taxon>
        <taxon>Bacillales</taxon>
        <taxon>Paenibacillaceae</taxon>
        <taxon>Paenibacillus</taxon>
    </lineage>
</organism>
<feature type="compositionally biased region" description="Low complexity" evidence="6">
    <location>
        <begin position="1769"/>
        <end position="1790"/>
    </location>
</feature>
<sequence>MRLRRKSKGINRVSILLMWALLLQMVLQPLALHGFAAAPTFTFTKSASKAAVAVGETFTYNLQFAVASATAVGVESIKITDMVPSQFVILENEDSDWDIIQGQKLIREVTNPNLLKAGSSLSFSIKVKADHTWVNQPVSTTNTATVEVTDSEGHTTTTNAPAVVTINADPDAPPTNPGGGGDGGTVIEATYDKWEAYKTQSLSDSSVPITGGPVTYKVGIKRTFAGNTAHGTLNVPFFYDNLPVGVSPSWVTFTKGSAQNVSLDAGNHRIVWENVLIPQGQSFEAEVKITYPDGYGHTFTTAAPQSFTNTVTIDTYSVDGGQGTVPKITDSVVTLLGPPVSGDPGLKKDRQYAYRFPGQKQQFTIGGVDNKRTSSNPKVNSPLYDLVLTDPLPTGMNYESIQMPSLAWKEFWYELNSSGTLVKYTGNATAGSTIKIGQAGSGLSAARDLILGSGQYVTKLQWKYDTLPVGKSIDGIVVSGTVRETLNGTGTPLLHGDTVTNNVYLDYKALQETSPGTWTQESQPQKAASASFRINNEKPWLIAEKSVSGSYRPLDAVPFVLTVKNDIKATGPYVNPVLYDLLPQRFNYFVAANKTLADSFDLVNAPNGTNRPKIEIVTTNFNGTGRTLVKWSWDAANPASFAPNTSFQIKYKGEVQAGTPKSTDGPVYTNDLYITTADPAAQFWHNGDQVHHDPNTFVEWKTHNNPIKDTAYGFDPTPGVDEYFVHASAVVPVKKATVVQSTKWNRGDLAPIKIDEQDGSFTGAPAVSDQPFDTSDQPQYTEFPYYSVTYEGGTADYKLVIRNSGNTKLGKISVLDILPHVGDKAVRTDWGAGSDYELRGSQWRPNLAEVLGSGAHSYSYTTTETGAKTVTFNLETYYSKSVDQTQTVRFDQLDNGSTVKPGWISQRHFNSDDLTDIHSLYFEITNINGGTGLAAGEYIVLDWKMDAPVGAPTDAIAWNSFAIQATEVGTNGNDEGSKMLPTAPNKVGFIIDPARTNVPLGEIGDFVWFDSDRDGTQNEEYPNDNGQKAGINGITVNLYRAGDTAPYRSSKTGYDVNGNPGYYLFQGLDAGDYYVEFVLPAHYEPTVANALGADPTHVQNKDSNYVVKGTSVGGYTPYRTDKITLPVAGKNRTIDLGLVEGGAGAGYPKATVSKKLESVEQGSAVAAPTQDYVVTGNKVRYSISFTNNSSVILHNIRLTDELDRGQSGFAFTKLTYDGLDIPLNGNSHSRPDIITGLDNSGTKPSVIVKSLEPGKTIRLAGEYMVTGADIDLTDLKNKATVYYNESPEPWTDEAKIPTAGLDVKKKSSALSVWQAGTWIDYIVTITNTGSRDLHNLVITDSKVTGLAPIALLKSGESKEITYTYQVKAADLSSSRLINTVTVKPDETPVGTTSHELPVITAPRGSIGDYVWLDRNEDGVQDAGETGINGITVKLYDSLTGSSLAQTVTRDKDGKPGYYLFQGLPAGTYYVQFVIPADYSVTKTNATGEAQDSNKTDASGFTEAIVIGPSKWDDLTIDLGLVPRGEIGNYVWLDHNRDGIQNDGDSRGVNGVEVRLYKDSTSGTPVAVTTTANDAQGRPGYYLFDDLLAGDYYVQFVIPADYTKTREAQGTDKGLDSNVTDIDGFTGKISIGETAGWVDHSIDLGLVAKGAIGNYVWLDANGNGAQDEAAALGRNGVTVKLYDKDKQLITQTVTANDSAGRPGYYLFDQLLGGDYYVQFILPGGYIATREEAPGVPRDLDSNKRIGGYTEKITIGDATVWEDLTIDLGLVEEPSSGGPSGPVNPGTPVTPEKPATPDKPVTPGKPETPGNPGTPGSPGTPVTPGTPEPPAKPGPVQEIVTDEGTPTGGAVKVPPGGKPSVGQPPGHGQVTIDEDGKWVYTPEPGYTGKDEFSIVVTDENGNEEEVFFDIDVEKIPLDGLGKEAGQGQLPDVAALPKTGEDSHLLLQLTGLGLFMLGAALRKRRSSKRV</sequence>
<dbReference type="PANTHER" id="PTHR23303:SF15">
    <property type="entry name" value="COLOSSIN-A"/>
    <property type="match status" value="1"/>
</dbReference>
<dbReference type="NCBIfam" id="TIGR01167">
    <property type="entry name" value="LPXTG_anchor"/>
    <property type="match status" value="1"/>
</dbReference>
<evidence type="ECO:0000256" key="4">
    <source>
        <dbReference type="ARBA" id="ARBA00022729"/>
    </source>
</evidence>
<dbReference type="SUPFAM" id="SSF117074">
    <property type="entry name" value="Hypothetical protein PA1324"/>
    <property type="match status" value="4"/>
</dbReference>
<comment type="subcellular location">
    <subcellularLocation>
        <location evidence="1">Secreted</location>
        <location evidence="1">Cell wall</location>
        <topology evidence="1">Peptidoglycan-anchor</topology>
    </subcellularLocation>
</comment>
<feature type="compositionally biased region" description="Low complexity" evidence="6">
    <location>
        <begin position="1800"/>
        <end position="1809"/>
    </location>
</feature>
<evidence type="ECO:0000256" key="2">
    <source>
        <dbReference type="ARBA" id="ARBA00022512"/>
    </source>
</evidence>
<dbReference type="PANTHER" id="PTHR23303">
    <property type="entry name" value="CARBOXYPEPTIDASE REGULATORY REGION-CONTAINING"/>
    <property type="match status" value="1"/>
</dbReference>
<dbReference type="InterPro" id="IPR051417">
    <property type="entry name" value="SDr/BOS_complex"/>
</dbReference>
<dbReference type="Pfam" id="PF17210">
    <property type="entry name" value="SdrD_B"/>
    <property type="match status" value="4"/>
</dbReference>
<keyword evidence="4" id="KW-0732">Signal</keyword>
<dbReference type="RefSeq" id="WP_341420013.1">
    <property type="nucleotide sequence ID" value="NZ_JBBPCC010000037.1"/>
</dbReference>
<keyword evidence="9" id="KW-1185">Reference proteome</keyword>
<dbReference type="Pfam" id="PF17963">
    <property type="entry name" value="Big_9"/>
    <property type="match status" value="1"/>
</dbReference>
<evidence type="ECO:0000313" key="8">
    <source>
        <dbReference type="EMBL" id="MEK8132889.1"/>
    </source>
</evidence>
<dbReference type="InterPro" id="IPR033764">
    <property type="entry name" value="Sdr_B"/>
</dbReference>
<feature type="compositionally biased region" description="Low complexity" evidence="6">
    <location>
        <begin position="1842"/>
        <end position="1864"/>
    </location>
</feature>
<evidence type="ECO:0000256" key="1">
    <source>
        <dbReference type="ARBA" id="ARBA00004168"/>
    </source>
</evidence>
<keyword evidence="5" id="KW-0572">Peptidoglycan-anchor</keyword>
<evidence type="ECO:0000259" key="7">
    <source>
        <dbReference type="PROSITE" id="PS50847"/>
    </source>
</evidence>
<dbReference type="Gene3D" id="2.60.40.10">
    <property type="entry name" value="Immunoglobulins"/>
    <property type="match status" value="4"/>
</dbReference>
<keyword evidence="3" id="KW-0964">Secreted</keyword>
<dbReference type="EMBL" id="JBBPCC010000037">
    <property type="protein sequence ID" value="MEK8132889.1"/>
    <property type="molecule type" value="Genomic_DNA"/>
</dbReference>
<comment type="caution">
    <text evidence="8">The sequence shown here is derived from an EMBL/GenBank/DDBJ whole genome shotgun (WGS) entry which is preliminary data.</text>
</comment>
<evidence type="ECO:0000313" key="9">
    <source>
        <dbReference type="Proteomes" id="UP001469365"/>
    </source>
</evidence>
<dbReference type="InterPro" id="IPR013783">
    <property type="entry name" value="Ig-like_fold"/>
</dbReference>
<name>A0ABU9DVJ8_9BACL</name>
<dbReference type="Pfam" id="PF24346">
    <property type="entry name" value="DUF7507"/>
    <property type="match status" value="1"/>
</dbReference>
<feature type="compositionally biased region" description="Pro residues" evidence="6">
    <location>
        <begin position="1822"/>
        <end position="1831"/>
    </location>
</feature>
<accession>A0ABU9DVJ8</accession>
<dbReference type="InterPro" id="IPR055354">
    <property type="entry name" value="DUF7507"/>
</dbReference>
<dbReference type="InterPro" id="IPR019931">
    <property type="entry name" value="LPXTG_anchor"/>
</dbReference>
<dbReference type="Gene3D" id="2.60.40.3440">
    <property type="match status" value="1"/>
</dbReference>
<feature type="domain" description="Gram-positive cocci surface proteins LPxTG" evidence="7">
    <location>
        <begin position="1933"/>
        <end position="1967"/>
    </location>
</feature>
<evidence type="ECO:0000256" key="3">
    <source>
        <dbReference type="ARBA" id="ARBA00022525"/>
    </source>
</evidence>
<feature type="region of interest" description="Disordered" evidence="6">
    <location>
        <begin position="1768"/>
        <end position="1871"/>
    </location>
</feature>
<dbReference type="PROSITE" id="PS50847">
    <property type="entry name" value="GRAM_POS_ANCHORING"/>
    <property type="match status" value="1"/>
</dbReference>
<protein>
    <submittedName>
        <fullName evidence="8">SdrD B-like domain-containing protein</fullName>
    </submittedName>
</protein>
<gene>
    <name evidence="8" type="ORF">WMW72_33910</name>
</gene>
<evidence type="ECO:0000256" key="5">
    <source>
        <dbReference type="ARBA" id="ARBA00023088"/>
    </source>
</evidence>
<evidence type="ECO:0000256" key="6">
    <source>
        <dbReference type="SAM" id="MobiDB-lite"/>
    </source>
</evidence>
<proteinExistence type="predicted"/>
<reference evidence="8 9" key="1">
    <citation type="submission" date="2024-04" db="EMBL/GenBank/DDBJ databases">
        <title>draft genome sequnece of Paenibacillus filicis.</title>
        <authorList>
            <person name="Kim D.-U."/>
        </authorList>
    </citation>
    <scope>NUCLEOTIDE SEQUENCE [LARGE SCALE GENOMIC DNA]</scope>
    <source>
        <strain evidence="8 9">KACC14197</strain>
    </source>
</reference>
<dbReference type="Proteomes" id="UP001469365">
    <property type="component" value="Unassembled WGS sequence"/>
</dbReference>
<keyword evidence="2" id="KW-0134">Cell wall</keyword>